<feature type="compositionally biased region" description="Polar residues" evidence="1">
    <location>
        <begin position="1"/>
        <end position="34"/>
    </location>
</feature>
<feature type="region of interest" description="Disordered" evidence="1">
    <location>
        <begin position="273"/>
        <end position="326"/>
    </location>
</feature>
<sequence length="616" mass="65663">MPYDRQSNTGIPTYSSSQYSGGLNYQLNHHQYSNDGGFRQPDRQGSASSAGIQLTPIGASIPSTRFSPSTAFPISGPPRSIDSLNISTRHIDEIRRGSQNIPSAPTSPASAFPQTPYIGSHWPNISMTSGDAYPSTLSAGYRAPASFLPPPPSSYASPSALRLSTAQNIPKSAKNILKSFDPSRSAVASLGSFSGYPSDSHTLAQNQARRVEKVLTPVELSWQSVRVGHPVDACQLREEAMLASATPAATRIPESPAVPSAFLPQKMVPSVSNRGLDSLLNHHPSAHPPSTPGSTSLTPIAQLSPLQLPPAHPPLSQPSNPTPPARAVIGALLSRPSFNPVPPALTPTSTRPLPALPGNDCMVTASPSLQRAEVNSASWDMEGDGTTTLEPSPAIQSPGWVVRQGPNRATSGSIPAVHPIMGPGEWQLKARTKDTAFPEAVKALADHMDGEIRRIAAEFKKSLLTVKKVMGKAQELRLEGRRLGASLAERHKAIADAEEIQEILNNPDGDEAQDVLRELKEYQLAKFQGRRASAKANDNDIVKTWGAITHNAQNLSKRTSAATFGFVCSSKPGQNVSQQFFGNGPIEGFLTSKFGMTGSEFVEAAEAYFVTAQHNP</sequence>
<comment type="caution">
    <text evidence="2">The sequence shown here is derived from an EMBL/GenBank/DDBJ whole genome shotgun (WGS) entry which is preliminary data.</text>
</comment>
<organism evidence="2 3">
    <name type="scientific">Lentinula aff. detonsa</name>
    <dbReference type="NCBI Taxonomy" id="2804958"/>
    <lineage>
        <taxon>Eukaryota</taxon>
        <taxon>Fungi</taxon>
        <taxon>Dikarya</taxon>
        <taxon>Basidiomycota</taxon>
        <taxon>Agaricomycotina</taxon>
        <taxon>Agaricomycetes</taxon>
        <taxon>Agaricomycetidae</taxon>
        <taxon>Agaricales</taxon>
        <taxon>Marasmiineae</taxon>
        <taxon>Omphalotaceae</taxon>
        <taxon>Lentinula</taxon>
    </lineage>
</organism>
<gene>
    <name evidence="2" type="ORF">GGU10DRAFT_379935</name>
</gene>
<dbReference type="EMBL" id="MU793610">
    <property type="protein sequence ID" value="KAJ3781057.1"/>
    <property type="molecule type" value="Genomic_DNA"/>
</dbReference>
<keyword evidence="3" id="KW-1185">Reference proteome</keyword>
<feature type="compositionally biased region" description="Pro residues" evidence="1">
    <location>
        <begin position="307"/>
        <end position="324"/>
    </location>
</feature>
<protein>
    <submittedName>
        <fullName evidence="2">Uncharacterized protein</fullName>
    </submittedName>
</protein>
<evidence type="ECO:0000313" key="3">
    <source>
        <dbReference type="Proteomes" id="UP001163798"/>
    </source>
</evidence>
<evidence type="ECO:0000256" key="1">
    <source>
        <dbReference type="SAM" id="MobiDB-lite"/>
    </source>
</evidence>
<name>A0AA38L1Z9_9AGAR</name>
<dbReference type="Proteomes" id="UP001163798">
    <property type="component" value="Unassembled WGS sequence"/>
</dbReference>
<reference evidence="2" key="1">
    <citation type="submission" date="2022-08" db="EMBL/GenBank/DDBJ databases">
        <authorList>
            <consortium name="DOE Joint Genome Institute"/>
            <person name="Min B."/>
            <person name="Riley R."/>
            <person name="Sierra-Patev S."/>
            <person name="Naranjo-Ortiz M."/>
            <person name="Looney B."/>
            <person name="Konkel Z."/>
            <person name="Slot J.C."/>
            <person name="Sakamoto Y."/>
            <person name="Steenwyk J.L."/>
            <person name="Rokas A."/>
            <person name="Carro J."/>
            <person name="Camarero S."/>
            <person name="Ferreira P."/>
            <person name="Molpeceres G."/>
            <person name="Ruiz-Duenas F.J."/>
            <person name="Serrano A."/>
            <person name="Henrissat B."/>
            <person name="Drula E."/>
            <person name="Hughes K.W."/>
            <person name="Mata J.L."/>
            <person name="Ishikawa N.K."/>
            <person name="Vargas-Isla R."/>
            <person name="Ushijima S."/>
            <person name="Smith C.A."/>
            <person name="Ahrendt S."/>
            <person name="Andreopoulos W."/>
            <person name="He G."/>
            <person name="Labutti K."/>
            <person name="Lipzen A."/>
            <person name="Ng V."/>
            <person name="Sandor L."/>
            <person name="Barry K."/>
            <person name="Martinez A.T."/>
            <person name="Xiao Y."/>
            <person name="Gibbons J.G."/>
            <person name="Terashima K."/>
            <person name="Hibbett D.S."/>
            <person name="Grigoriev I.V."/>
        </authorList>
    </citation>
    <scope>NUCLEOTIDE SEQUENCE</scope>
    <source>
        <strain evidence="2">TFB10291</strain>
    </source>
</reference>
<accession>A0AA38L1Z9</accession>
<dbReference type="AlphaFoldDB" id="A0AA38L1Z9"/>
<feature type="region of interest" description="Disordered" evidence="1">
    <location>
        <begin position="1"/>
        <end position="50"/>
    </location>
</feature>
<evidence type="ECO:0000313" key="2">
    <source>
        <dbReference type="EMBL" id="KAJ3781057.1"/>
    </source>
</evidence>
<feature type="region of interest" description="Disordered" evidence="1">
    <location>
        <begin position="382"/>
        <end position="418"/>
    </location>
</feature>
<proteinExistence type="predicted"/>